<evidence type="ECO:0000313" key="6">
    <source>
        <dbReference type="Proteomes" id="UP000178385"/>
    </source>
</evidence>
<name>A0A1G1Y3X6_9BACT</name>
<dbReference type="InterPro" id="IPR029063">
    <property type="entry name" value="SAM-dependent_MTases_sf"/>
</dbReference>
<proteinExistence type="predicted"/>
<organism evidence="5 6">
    <name type="scientific">Candidatus Buchananbacteria bacterium RIFCSPHIGHO2_01_FULL_47_11b</name>
    <dbReference type="NCBI Taxonomy" id="1797537"/>
    <lineage>
        <taxon>Bacteria</taxon>
        <taxon>Candidatus Buchananiibacteriota</taxon>
    </lineage>
</organism>
<evidence type="ECO:0000256" key="2">
    <source>
        <dbReference type="ARBA" id="ARBA00022679"/>
    </source>
</evidence>
<dbReference type="EMBL" id="MHIG01000021">
    <property type="protein sequence ID" value="OGY46894.1"/>
    <property type="molecule type" value="Genomic_DNA"/>
</dbReference>
<gene>
    <name evidence="5" type="ORF">A2840_01505</name>
</gene>
<dbReference type="GO" id="GO:0016279">
    <property type="term" value="F:protein-lysine N-methyltransferase activity"/>
    <property type="evidence" value="ECO:0007669"/>
    <property type="project" value="InterPro"/>
</dbReference>
<keyword evidence="4" id="KW-0812">Transmembrane</keyword>
<reference evidence="5 6" key="1">
    <citation type="journal article" date="2016" name="Nat. Commun.">
        <title>Thousands of microbial genomes shed light on interconnected biogeochemical processes in an aquifer system.</title>
        <authorList>
            <person name="Anantharaman K."/>
            <person name="Brown C.T."/>
            <person name="Hug L.A."/>
            <person name="Sharon I."/>
            <person name="Castelle C.J."/>
            <person name="Probst A.J."/>
            <person name="Thomas B.C."/>
            <person name="Singh A."/>
            <person name="Wilkins M.J."/>
            <person name="Karaoz U."/>
            <person name="Brodie E.L."/>
            <person name="Williams K.H."/>
            <person name="Hubbard S.S."/>
            <person name="Banfield J.F."/>
        </authorList>
    </citation>
    <scope>NUCLEOTIDE SEQUENCE [LARGE SCALE GENOMIC DNA]</scope>
</reference>
<evidence type="ECO:0000256" key="1">
    <source>
        <dbReference type="ARBA" id="ARBA00022603"/>
    </source>
</evidence>
<sequence>MTVDVFEIALILVLPAALAVVFFITAGAIAILFFRVPFAPTPQRNVERIMGLFNLQPGETFFDLGCGDGRFIIEAQKRQAQATGFEISPWAFLRCRLNLLLNRSQAQVRYKNFYTVDLRTADAVFCFLMTSVMPRVEQKLKNELKAGSRIICYGFPLPQWPPEKIIELKPGNPKASKIYCYRKT</sequence>
<keyword evidence="3" id="KW-0949">S-adenosyl-L-methionine</keyword>
<dbReference type="Proteomes" id="UP000178385">
    <property type="component" value="Unassembled WGS sequence"/>
</dbReference>
<keyword evidence="4" id="KW-0472">Membrane</keyword>
<dbReference type="GO" id="GO:0032259">
    <property type="term" value="P:methylation"/>
    <property type="evidence" value="ECO:0007669"/>
    <property type="project" value="UniProtKB-KW"/>
</dbReference>
<keyword evidence="2" id="KW-0808">Transferase</keyword>
<feature type="transmembrane region" description="Helical" evidence="4">
    <location>
        <begin position="6"/>
        <end position="34"/>
    </location>
</feature>
<dbReference type="Gene3D" id="3.40.50.150">
    <property type="entry name" value="Vaccinia Virus protein VP39"/>
    <property type="match status" value="1"/>
</dbReference>
<dbReference type="PANTHER" id="PTHR13610">
    <property type="entry name" value="METHYLTRANSFERASE DOMAIN-CONTAINING PROTEIN"/>
    <property type="match status" value="1"/>
</dbReference>
<dbReference type="PANTHER" id="PTHR13610:SF11">
    <property type="entry name" value="METHYLTRANSFERASE DOMAIN-CONTAINING PROTEIN"/>
    <property type="match status" value="1"/>
</dbReference>
<dbReference type="Pfam" id="PF13489">
    <property type="entry name" value="Methyltransf_23"/>
    <property type="match status" value="1"/>
</dbReference>
<evidence type="ECO:0000256" key="4">
    <source>
        <dbReference type="SAM" id="Phobius"/>
    </source>
</evidence>
<keyword evidence="4" id="KW-1133">Transmembrane helix</keyword>
<evidence type="ECO:0000256" key="3">
    <source>
        <dbReference type="ARBA" id="ARBA00022691"/>
    </source>
</evidence>
<protein>
    <recommendedName>
        <fullName evidence="7">Methyltransferase domain-containing protein</fullName>
    </recommendedName>
</protein>
<dbReference type="SUPFAM" id="SSF53335">
    <property type="entry name" value="S-adenosyl-L-methionine-dependent methyltransferases"/>
    <property type="match status" value="1"/>
</dbReference>
<evidence type="ECO:0000313" key="5">
    <source>
        <dbReference type="EMBL" id="OGY46894.1"/>
    </source>
</evidence>
<evidence type="ECO:0008006" key="7">
    <source>
        <dbReference type="Google" id="ProtNLM"/>
    </source>
</evidence>
<keyword evidence="1" id="KW-0489">Methyltransferase</keyword>
<comment type="caution">
    <text evidence="5">The sequence shown here is derived from an EMBL/GenBank/DDBJ whole genome shotgun (WGS) entry which is preliminary data.</text>
</comment>
<dbReference type="InterPro" id="IPR026170">
    <property type="entry name" value="FAM173A/B"/>
</dbReference>
<dbReference type="AlphaFoldDB" id="A0A1G1Y3X6"/>
<accession>A0A1G1Y3X6</accession>